<reference evidence="6" key="1">
    <citation type="journal article" date="2019" name="Int. J. Syst. Evol. Microbiol.">
        <title>The Global Catalogue of Microorganisms (GCM) 10K type strain sequencing project: providing services to taxonomists for standard genome sequencing and annotation.</title>
        <authorList>
            <consortium name="The Broad Institute Genomics Platform"/>
            <consortium name="The Broad Institute Genome Sequencing Center for Infectious Disease"/>
            <person name="Wu L."/>
            <person name="Ma J."/>
        </authorList>
    </citation>
    <scope>NUCLEOTIDE SEQUENCE [LARGE SCALE GENOMIC DNA]</scope>
    <source>
        <strain evidence="6">JCM 3380</strain>
    </source>
</reference>
<gene>
    <name evidence="5" type="ORF">GCM10010492_54750</name>
</gene>
<dbReference type="RefSeq" id="WP_343936787.1">
    <property type="nucleotide sequence ID" value="NZ_BAAABU010000016.1"/>
</dbReference>
<dbReference type="PANTHER" id="PTHR45947:SF3">
    <property type="entry name" value="SULFOQUINOVOSYL TRANSFERASE SQD2"/>
    <property type="match status" value="1"/>
</dbReference>
<dbReference type="Pfam" id="PF00534">
    <property type="entry name" value="Glycos_transf_1"/>
    <property type="match status" value="1"/>
</dbReference>
<sequence length="434" mass="46511">MSGSHPFVAGHRARRALRVALVVPPYFDVPPKAYGGVEAVVADLADALVARGHTVTLVGAGEPGTRARFVPVWDRTVPERLGEPYPEVMHALAARRAVERLIASEGVDVVHDHTFGGPLNAPRFAELGVPTVVTVHGPVDADLRRYYRTLGRDVHLVAISDRQRALAPELNWIGTVHNALRVADWPFQESKEDYALFLGRFHPDKAPHLALEAAHAAGLPVVLAGKCAEPVEKEYFETEVKPRLTAADHVFGVADATEKRKLLASARCLLFPIRWEEPFGMVMIEAMACGTPVVALRAGAVPEVVVDGVTGLVRDHPDELAQALHDVRDLDPAACRAHVARHFGAEALGAGYEAAYLRALEPSSSLASLRRDFAALDDALDDALDRHALNRDALDGDTLSHHVLDRAALAGDALDRAALGDDGPTAVPASGDAA</sequence>
<evidence type="ECO:0000259" key="3">
    <source>
        <dbReference type="Pfam" id="PF00534"/>
    </source>
</evidence>
<feature type="domain" description="Glycosyl transferase family 1" evidence="3">
    <location>
        <begin position="190"/>
        <end position="326"/>
    </location>
</feature>
<proteinExistence type="predicted"/>
<dbReference type="PANTHER" id="PTHR45947">
    <property type="entry name" value="SULFOQUINOVOSYL TRANSFERASE SQD2"/>
    <property type="match status" value="1"/>
</dbReference>
<keyword evidence="6" id="KW-1185">Reference proteome</keyword>
<keyword evidence="1" id="KW-0328">Glycosyltransferase</keyword>
<feature type="domain" description="Glycosyltransferase subfamily 4-like N-terminal" evidence="4">
    <location>
        <begin position="34"/>
        <end position="149"/>
    </location>
</feature>
<dbReference type="CDD" id="cd03802">
    <property type="entry name" value="GT4_AviGT4-like"/>
    <property type="match status" value="1"/>
</dbReference>
<evidence type="ECO:0000256" key="2">
    <source>
        <dbReference type="ARBA" id="ARBA00022679"/>
    </source>
</evidence>
<evidence type="ECO:0000313" key="5">
    <source>
        <dbReference type="EMBL" id="GAA0248050.1"/>
    </source>
</evidence>
<dbReference type="Pfam" id="PF13439">
    <property type="entry name" value="Glyco_transf_4"/>
    <property type="match status" value="1"/>
</dbReference>
<dbReference type="InterPro" id="IPR050194">
    <property type="entry name" value="Glycosyltransferase_grp1"/>
</dbReference>
<dbReference type="SUPFAM" id="SSF53756">
    <property type="entry name" value="UDP-Glycosyltransferase/glycogen phosphorylase"/>
    <property type="match status" value="1"/>
</dbReference>
<protein>
    <submittedName>
        <fullName evidence="5">Glycosyltransferase family 4 protein</fullName>
    </submittedName>
</protein>
<dbReference type="InterPro" id="IPR001296">
    <property type="entry name" value="Glyco_trans_1"/>
</dbReference>
<dbReference type="Proteomes" id="UP001500416">
    <property type="component" value="Unassembled WGS sequence"/>
</dbReference>
<evidence type="ECO:0000313" key="6">
    <source>
        <dbReference type="Proteomes" id="UP001500416"/>
    </source>
</evidence>
<comment type="caution">
    <text evidence="5">The sequence shown here is derived from an EMBL/GenBank/DDBJ whole genome shotgun (WGS) entry which is preliminary data.</text>
</comment>
<keyword evidence="2" id="KW-0808">Transferase</keyword>
<accession>A0ABP3E3F4</accession>
<dbReference type="InterPro" id="IPR028098">
    <property type="entry name" value="Glyco_trans_4-like_N"/>
</dbReference>
<dbReference type="EMBL" id="BAAABU010000016">
    <property type="protein sequence ID" value="GAA0248050.1"/>
    <property type="molecule type" value="Genomic_DNA"/>
</dbReference>
<dbReference type="Gene3D" id="3.40.50.2000">
    <property type="entry name" value="Glycogen Phosphorylase B"/>
    <property type="match status" value="2"/>
</dbReference>
<organism evidence="5 6">
    <name type="scientific">Saccharothrix mutabilis subsp. mutabilis</name>
    <dbReference type="NCBI Taxonomy" id="66855"/>
    <lineage>
        <taxon>Bacteria</taxon>
        <taxon>Bacillati</taxon>
        <taxon>Actinomycetota</taxon>
        <taxon>Actinomycetes</taxon>
        <taxon>Pseudonocardiales</taxon>
        <taxon>Pseudonocardiaceae</taxon>
        <taxon>Saccharothrix</taxon>
    </lineage>
</organism>
<name>A0ABP3E3F4_9PSEU</name>
<evidence type="ECO:0000256" key="1">
    <source>
        <dbReference type="ARBA" id="ARBA00022676"/>
    </source>
</evidence>
<evidence type="ECO:0000259" key="4">
    <source>
        <dbReference type="Pfam" id="PF13439"/>
    </source>
</evidence>